<protein>
    <submittedName>
        <fullName evidence="1">Uncharacterized protein</fullName>
    </submittedName>
</protein>
<organism evidence="1">
    <name type="scientific">bioreactor metagenome</name>
    <dbReference type="NCBI Taxonomy" id="1076179"/>
    <lineage>
        <taxon>unclassified sequences</taxon>
        <taxon>metagenomes</taxon>
        <taxon>ecological metagenomes</taxon>
    </lineage>
</organism>
<reference evidence="1" key="1">
    <citation type="submission" date="2019-08" db="EMBL/GenBank/DDBJ databases">
        <authorList>
            <person name="Kucharzyk K."/>
            <person name="Murdoch R.W."/>
            <person name="Higgins S."/>
            <person name="Loffler F."/>
        </authorList>
    </citation>
    <scope>NUCLEOTIDE SEQUENCE</scope>
</reference>
<evidence type="ECO:0000313" key="1">
    <source>
        <dbReference type="EMBL" id="MPM97081.1"/>
    </source>
</evidence>
<comment type="caution">
    <text evidence="1">The sequence shown here is derived from an EMBL/GenBank/DDBJ whole genome shotgun (WGS) entry which is preliminary data.</text>
</comment>
<proteinExistence type="predicted"/>
<gene>
    <name evidence="1" type="ORF">SDC9_144254</name>
</gene>
<name>A0A645E695_9ZZZZ</name>
<dbReference type="AlphaFoldDB" id="A0A645E695"/>
<accession>A0A645E695</accession>
<sequence length="119" mass="12901">MIRCLILLHLLEIDGLFRTGPDAARPLLLAGAEVALYHKSARRGIRLRHAVRAVHDAHIAGAAFRFVIFDKPRLGVLAHRAAHAARDAHRLAAMTAEKGAIMLLPVLQDEIAALVLGVV</sequence>
<dbReference type="EMBL" id="VSSQ01043403">
    <property type="protein sequence ID" value="MPM97081.1"/>
    <property type="molecule type" value="Genomic_DNA"/>
</dbReference>